<gene>
    <name evidence="1" type="ORF">LPLAT_LOCUS9801</name>
</gene>
<evidence type="ECO:0000313" key="2">
    <source>
        <dbReference type="Proteomes" id="UP001497644"/>
    </source>
</evidence>
<proteinExistence type="predicted"/>
<dbReference type="EMBL" id="OZ034828">
    <property type="protein sequence ID" value="CAL1684110.1"/>
    <property type="molecule type" value="Genomic_DNA"/>
</dbReference>
<name>A0AAV2NUB0_9HYME</name>
<dbReference type="Proteomes" id="UP001497644">
    <property type="component" value="Chromosome 5"/>
</dbReference>
<dbReference type="AlphaFoldDB" id="A0AAV2NUB0"/>
<reference evidence="1" key="1">
    <citation type="submission" date="2024-04" db="EMBL/GenBank/DDBJ databases">
        <authorList>
            <consortium name="Molecular Ecology Group"/>
        </authorList>
    </citation>
    <scope>NUCLEOTIDE SEQUENCE</scope>
</reference>
<sequence length="72" mass="7989">MLSTFPHDPLRCLFPHARRKDIVVGGGHKIRDDICREVGANLCPYPGDATVSNHYEYENTGENSSLNAGYLV</sequence>
<evidence type="ECO:0000313" key="1">
    <source>
        <dbReference type="EMBL" id="CAL1684110.1"/>
    </source>
</evidence>
<keyword evidence="2" id="KW-1185">Reference proteome</keyword>
<protein>
    <submittedName>
        <fullName evidence="1">Uncharacterized protein</fullName>
    </submittedName>
</protein>
<accession>A0AAV2NUB0</accession>
<organism evidence="1 2">
    <name type="scientific">Lasius platythorax</name>
    <dbReference type="NCBI Taxonomy" id="488582"/>
    <lineage>
        <taxon>Eukaryota</taxon>
        <taxon>Metazoa</taxon>
        <taxon>Ecdysozoa</taxon>
        <taxon>Arthropoda</taxon>
        <taxon>Hexapoda</taxon>
        <taxon>Insecta</taxon>
        <taxon>Pterygota</taxon>
        <taxon>Neoptera</taxon>
        <taxon>Endopterygota</taxon>
        <taxon>Hymenoptera</taxon>
        <taxon>Apocrita</taxon>
        <taxon>Aculeata</taxon>
        <taxon>Formicoidea</taxon>
        <taxon>Formicidae</taxon>
        <taxon>Formicinae</taxon>
        <taxon>Lasius</taxon>
        <taxon>Lasius</taxon>
    </lineage>
</organism>